<dbReference type="EC" id="1.4.3.-" evidence="7"/>
<dbReference type="Pfam" id="PF09248">
    <property type="entry name" value="DUF1965"/>
    <property type="match status" value="1"/>
</dbReference>
<comment type="caution">
    <text evidence="10">The sequence shown here is derived from an EMBL/GenBank/DDBJ whole genome shotgun (WGS) entry which is preliminary data.</text>
</comment>
<evidence type="ECO:0000313" key="11">
    <source>
        <dbReference type="Proteomes" id="UP001446871"/>
    </source>
</evidence>
<dbReference type="InterPro" id="IPR015328">
    <property type="entry name" value="DUF1965"/>
</dbReference>
<evidence type="ECO:0000256" key="3">
    <source>
        <dbReference type="ARBA" id="ARBA00022723"/>
    </source>
</evidence>
<dbReference type="InterPro" id="IPR036460">
    <property type="entry name" value="Cu_amine_oxidase_C_sf"/>
</dbReference>
<accession>A0ABR1U5U3</accession>
<keyword evidence="11" id="KW-1185">Reference proteome</keyword>
<keyword evidence="5 7" id="KW-0560">Oxidoreductase</keyword>
<dbReference type="Pfam" id="PF01179">
    <property type="entry name" value="Cu_amine_oxid"/>
    <property type="match status" value="1"/>
</dbReference>
<dbReference type="EMBL" id="JAQQWM010000008">
    <property type="protein sequence ID" value="KAK8053526.1"/>
    <property type="molecule type" value="Genomic_DNA"/>
</dbReference>
<evidence type="ECO:0000256" key="5">
    <source>
        <dbReference type="ARBA" id="ARBA00023002"/>
    </source>
</evidence>
<evidence type="ECO:0000256" key="7">
    <source>
        <dbReference type="RuleBase" id="RU000672"/>
    </source>
</evidence>
<dbReference type="InterPro" id="IPR016182">
    <property type="entry name" value="Cu_amine_oxidase_N-reg"/>
</dbReference>
<dbReference type="Gene3D" id="2.70.98.20">
    <property type="entry name" value="Copper amine oxidase, catalytic domain"/>
    <property type="match status" value="1"/>
</dbReference>
<protein>
    <recommendedName>
        <fullName evidence="7">Amine oxidase</fullName>
        <ecNumber evidence="7">1.4.3.-</ecNumber>
    </recommendedName>
</protein>
<feature type="domain" description="Copper amine oxidase catalytic" evidence="8">
    <location>
        <begin position="360"/>
        <end position="758"/>
    </location>
</feature>
<evidence type="ECO:0000313" key="10">
    <source>
        <dbReference type="EMBL" id="KAK8053526.1"/>
    </source>
</evidence>
<dbReference type="Proteomes" id="UP001446871">
    <property type="component" value="Unassembled WGS sequence"/>
</dbReference>
<evidence type="ECO:0000256" key="6">
    <source>
        <dbReference type="ARBA" id="ARBA00023008"/>
    </source>
</evidence>
<evidence type="ECO:0000256" key="4">
    <source>
        <dbReference type="ARBA" id="ARBA00022772"/>
    </source>
</evidence>
<evidence type="ECO:0000256" key="2">
    <source>
        <dbReference type="ARBA" id="ARBA00007983"/>
    </source>
</evidence>
<keyword evidence="3 7" id="KW-0479">Metal-binding</keyword>
<dbReference type="InterPro" id="IPR000269">
    <property type="entry name" value="Cu_amine_oxidase"/>
</dbReference>
<dbReference type="SUPFAM" id="SSF49998">
    <property type="entry name" value="Amine oxidase catalytic domain"/>
    <property type="match status" value="1"/>
</dbReference>
<comment type="similarity">
    <text evidence="2 7">Belongs to the copper/topaquinone oxidase family.</text>
</comment>
<dbReference type="PRINTS" id="PR00766">
    <property type="entry name" value="CUDAOXIDASE"/>
</dbReference>
<dbReference type="InterPro" id="IPR015798">
    <property type="entry name" value="Cu_amine_oxidase_C"/>
</dbReference>
<name>A0ABR1U5U3_9PEZI</name>
<reference evidence="10 11" key="1">
    <citation type="submission" date="2023-01" db="EMBL/GenBank/DDBJ databases">
        <title>Analysis of 21 Apiospora genomes using comparative genomics revels a genus with tremendous synthesis potential of carbohydrate active enzymes and secondary metabolites.</title>
        <authorList>
            <person name="Sorensen T."/>
        </authorList>
    </citation>
    <scope>NUCLEOTIDE SEQUENCE [LARGE SCALE GENOMIC DNA]</scope>
    <source>
        <strain evidence="10 11">CBS 83171</strain>
    </source>
</reference>
<gene>
    <name evidence="10" type="ORF">PG996_012827</name>
</gene>
<evidence type="ECO:0000259" key="8">
    <source>
        <dbReference type="Pfam" id="PF01179"/>
    </source>
</evidence>
<dbReference type="PANTHER" id="PTHR10638">
    <property type="entry name" value="COPPER AMINE OXIDASE"/>
    <property type="match status" value="1"/>
</dbReference>
<organism evidence="10 11">
    <name type="scientific">Apiospora saccharicola</name>
    <dbReference type="NCBI Taxonomy" id="335842"/>
    <lineage>
        <taxon>Eukaryota</taxon>
        <taxon>Fungi</taxon>
        <taxon>Dikarya</taxon>
        <taxon>Ascomycota</taxon>
        <taxon>Pezizomycotina</taxon>
        <taxon>Sordariomycetes</taxon>
        <taxon>Xylariomycetidae</taxon>
        <taxon>Amphisphaeriales</taxon>
        <taxon>Apiosporaceae</taxon>
        <taxon>Apiospora</taxon>
    </lineage>
</organism>
<keyword evidence="6 7" id="KW-0186">Copper</keyword>
<evidence type="ECO:0000256" key="1">
    <source>
        <dbReference type="ARBA" id="ARBA00001935"/>
    </source>
</evidence>
<comment type="PTM">
    <text evidence="7">Topaquinone (TPQ) is generated by copper-dependent autoxidation of a specific tyrosyl residue.</text>
</comment>
<sequence length="817" mass="90631">MRLAIFRLARSLRFSELSPASPPRPDAAQAPLRCPSGSALHCLCFSTCRVLAGEQETHEQAVRGCQPNSTPMLFGGPCRNGAQGERVGPLSSSDTAAVIEWLVQQSELNLTAPTVNGLDGAWQNSVILVEAMMPNKTAVLPYLDGSAPAPERYAHVLLSNRASETPTYEDILVGPLPLDNATAKYFPLEFPFTRKTEGKVRNLDADGPVAQAAWLHPIGRSIEDIAMDLWGGTLSGYENDTMRLGSTDPVWQGEDGTVKRWYGVSRMPSSLYDTGSIMSAGLYVKSDVTGRDPSKWKLEGWYYNGVFYETTEDFRAAYFSPGFEKIGRDPDGKWAWTERQGDPYPGDDTPPPMAVAAGPPRHKVDVERQYVEWMDFSFYLGFTRDTGLAFYNIKFKGERIMYELGLQEALAHYAGSDPWSSHIAYLDSYYGFGTNTYELVKGYDCPQYATYLNTSYYAREQTHTHTDSVCLFEFDGDGPIQRHTTNGWVTVSKNVGFIVRAVATVGNYDYTFSYTFALDGSVAVDVRASGYISGAFEAQNGGFGYKIHAGLNGAMHDHVLNFKADLDVLGTANTVQLVKNKPISRTYPWSDGEVVNTMELERTYISNEDEGRFNWAPNGQGQVVVVNKDQKNSWGEYRGWRVLPSTPGSHLSIINSTIMRNTAHFAEYDVSISRAKDTEPRATHPYGNQDTREPPIDFAKFFDGESLEQEDIVLWVNLGMHPNASHIPHSGDLPNTVMTAAFAGIKFVPSNYFDGDQSIRSRSQVRVNYDKGKVSSLTKAGRDPICEATLNSYAGDSVINKYPYDPTNVFYEMAGLH</sequence>
<comment type="cofactor">
    <cofactor evidence="1">
        <name>Cu cation</name>
        <dbReference type="ChEBI" id="CHEBI:23378"/>
    </cofactor>
</comment>
<keyword evidence="4 7" id="KW-0801">TPQ</keyword>
<dbReference type="PANTHER" id="PTHR10638:SF20">
    <property type="entry name" value="AMINE OXIDASE"/>
    <property type="match status" value="1"/>
</dbReference>
<dbReference type="Gene3D" id="3.10.450.40">
    <property type="match status" value="2"/>
</dbReference>
<proteinExistence type="inferred from homology"/>
<comment type="cofactor">
    <cofactor evidence="7">
        <name>Cu cation</name>
        <dbReference type="ChEBI" id="CHEBI:23378"/>
    </cofactor>
    <text evidence="7">Contains 1 topaquinone per subunit.</text>
</comment>
<evidence type="ECO:0000259" key="9">
    <source>
        <dbReference type="Pfam" id="PF09248"/>
    </source>
</evidence>
<feature type="domain" description="DUF1965" evidence="9">
    <location>
        <begin position="276"/>
        <end position="342"/>
    </location>
</feature>
<dbReference type="SUPFAM" id="SSF54416">
    <property type="entry name" value="Amine oxidase N-terminal region"/>
    <property type="match status" value="2"/>
</dbReference>